<evidence type="ECO:0000259" key="2">
    <source>
        <dbReference type="Pfam" id="PF00134"/>
    </source>
</evidence>
<feature type="compositionally biased region" description="Basic and acidic residues" evidence="1">
    <location>
        <begin position="356"/>
        <end position="375"/>
    </location>
</feature>
<dbReference type="Pfam" id="PF00134">
    <property type="entry name" value="Cyclin_N"/>
    <property type="match status" value="1"/>
</dbReference>
<keyword evidence="4" id="KW-1185">Reference proteome</keyword>
<dbReference type="Gene3D" id="1.10.472.10">
    <property type="entry name" value="Cyclin-like"/>
    <property type="match status" value="1"/>
</dbReference>
<reference evidence="3 4" key="1">
    <citation type="submission" date="2024-01" db="EMBL/GenBank/DDBJ databases">
        <title>Comparative genomics of Cryptococcus and Kwoniella reveals pathogenesis evolution and contrasting modes of karyotype evolution via chromosome fusion or intercentromeric recombination.</title>
        <authorList>
            <person name="Coelho M.A."/>
            <person name="David-Palma M."/>
            <person name="Shea T."/>
            <person name="Bowers K."/>
            <person name="McGinley-Smith S."/>
            <person name="Mohammad A.W."/>
            <person name="Gnirke A."/>
            <person name="Yurkov A.M."/>
            <person name="Nowrousian M."/>
            <person name="Sun S."/>
            <person name="Cuomo C.A."/>
            <person name="Heitman J."/>
        </authorList>
    </citation>
    <scope>NUCLEOTIDE SEQUENCE [LARGE SCALE GENOMIC DNA]</scope>
    <source>
        <strain evidence="3 4">CBS 6074</strain>
    </source>
</reference>
<name>A0AAX4JZR0_9TREE</name>
<evidence type="ECO:0000313" key="3">
    <source>
        <dbReference type="EMBL" id="WWC90971.1"/>
    </source>
</evidence>
<dbReference type="GeneID" id="91096579"/>
<sequence length="405" mass="45881">MRQLKPTEQQWIFDYSALDNTPSLDDGVTLEEELKKRKVTIEYMRSLALRANKLVHPSSPMDAQAIHLRGSLIVGSTLLHRFYMRKSFKDFSEELIASTILFLATKIEEEPLKLRHIVNSTIDKFEKSESARGWYPDHNPNEQPSREYRTWEKNILACEEVVLETLCFDMGVEQPFTFLLKAVKGLDNDLLGKSNIPVINGNRNSNGYSVNGVNGKGKEKENEKLSESIITELGWTLLFESTLSPLSVLYAARIIAFVSLVLIISIIDQKPLSESLVNASELSEKFDIGLIYNENGDLQGEDIDCIKACLKDFIRYINEGLIDNNLLRYIVAEAEEARHEPYSRRFVSNRQQDSAPRQDDEGKQRPVNREEKTESDVQSNGINQIAVRSGTSNGNDNSDVEMSAV</sequence>
<dbReference type="EMBL" id="CP144105">
    <property type="protein sequence ID" value="WWC90971.1"/>
    <property type="molecule type" value="Genomic_DNA"/>
</dbReference>
<dbReference type="SUPFAM" id="SSF47954">
    <property type="entry name" value="Cyclin-like"/>
    <property type="match status" value="1"/>
</dbReference>
<feature type="region of interest" description="Disordered" evidence="1">
    <location>
        <begin position="341"/>
        <end position="405"/>
    </location>
</feature>
<feature type="domain" description="Cyclin N-terminal" evidence="2">
    <location>
        <begin position="72"/>
        <end position="170"/>
    </location>
</feature>
<dbReference type="GO" id="GO:0016538">
    <property type="term" value="F:cyclin-dependent protein serine/threonine kinase regulator activity"/>
    <property type="evidence" value="ECO:0007669"/>
    <property type="project" value="InterPro"/>
</dbReference>
<dbReference type="InterPro" id="IPR043198">
    <property type="entry name" value="Cyclin/Ssn8"/>
</dbReference>
<dbReference type="InterPro" id="IPR036915">
    <property type="entry name" value="Cyclin-like_sf"/>
</dbReference>
<dbReference type="RefSeq" id="XP_066077734.1">
    <property type="nucleotide sequence ID" value="XM_066221637.1"/>
</dbReference>
<dbReference type="GO" id="GO:0006357">
    <property type="term" value="P:regulation of transcription by RNA polymerase II"/>
    <property type="evidence" value="ECO:0007669"/>
    <property type="project" value="InterPro"/>
</dbReference>
<gene>
    <name evidence="3" type="ORF">L201_005909</name>
</gene>
<evidence type="ECO:0000256" key="1">
    <source>
        <dbReference type="SAM" id="MobiDB-lite"/>
    </source>
</evidence>
<protein>
    <recommendedName>
        <fullName evidence="2">Cyclin N-terminal domain-containing protein</fullName>
    </recommendedName>
</protein>
<dbReference type="PANTHER" id="PTHR10026">
    <property type="entry name" value="CYCLIN"/>
    <property type="match status" value="1"/>
</dbReference>
<evidence type="ECO:0000313" key="4">
    <source>
        <dbReference type="Proteomes" id="UP001355207"/>
    </source>
</evidence>
<dbReference type="InterPro" id="IPR006671">
    <property type="entry name" value="Cyclin_N"/>
</dbReference>
<accession>A0AAX4JZR0</accession>
<dbReference type="Proteomes" id="UP001355207">
    <property type="component" value="Chromosome 8"/>
</dbReference>
<dbReference type="AlphaFoldDB" id="A0AAX4JZR0"/>
<feature type="compositionally biased region" description="Polar residues" evidence="1">
    <location>
        <begin position="346"/>
        <end position="355"/>
    </location>
</feature>
<proteinExistence type="predicted"/>
<organism evidence="3 4">
    <name type="scientific">Kwoniella dendrophila CBS 6074</name>
    <dbReference type="NCBI Taxonomy" id="1295534"/>
    <lineage>
        <taxon>Eukaryota</taxon>
        <taxon>Fungi</taxon>
        <taxon>Dikarya</taxon>
        <taxon>Basidiomycota</taxon>
        <taxon>Agaricomycotina</taxon>
        <taxon>Tremellomycetes</taxon>
        <taxon>Tremellales</taxon>
        <taxon>Cryptococcaceae</taxon>
        <taxon>Kwoniella</taxon>
    </lineage>
</organism>